<dbReference type="InParanoid" id="G0P4F6"/>
<keyword evidence="3" id="KW-1185">Reference proteome</keyword>
<reference evidence="3" key="1">
    <citation type="submission" date="2011-07" db="EMBL/GenBank/DDBJ databases">
        <authorList>
            <consortium name="Caenorhabditis brenneri Sequencing and Analysis Consortium"/>
            <person name="Wilson R.K."/>
        </authorList>
    </citation>
    <scope>NUCLEOTIDE SEQUENCE [LARGE SCALE GENOMIC DNA]</scope>
    <source>
        <strain evidence="3">PB2801</strain>
    </source>
</reference>
<dbReference type="AlphaFoldDB" id="G0P4F6"/>
<dbReference type="Proteomes" id="UP000008068">
    <property type="component" value="Unassembled WGS sequence"/>
</dbReference>
<feature type="compositionally biased region" description="Basic residues" evidence="1">
    <location>
        <begin position="74"/>
        <end position="87"/>
    </location>
</feature>
<evidence type="ECO:0000313" key="3">
    <source>
        <dbReference type="Proteomes" id="UP000008068"/>
    </source>
</evidence>
<dbReference type="HOGENOM" id="CLU_819472_0_0_1"/>
<evidence type="ECO:0000313" key="2">
    <source>
        <dbReference type="EMBL" id="EGT44734.1"/>
    </source>
</evidence>
<accession>G0P4F6</accession>
<name>G0P4F6_CAEBE</name>
<feature type="region of interest" description="Disordered" evidence="1">
    <location>
        <begin position="53"/>
        <end position="87"/>
    </location>
</feature>
<gene>
    <name evidence="2" type="ORF">CAEBREN_22438</name>
</gene>
<proteinExistence type="predicted"/>
<protein>
    <submittedName>
        <fullName evidence="2">Uncharacterized protein</fullName>
    </submittedName>
</protein>
<dbReference type="EMBL" id="GL380063">
    <property type="protein sequence ID" value="EGT44734.1"/>
    <property type="molecule type" value="Genomic_DNA"/>
</dbReference>
<organism evidence="3">
    <name type="scientific">Caenorhabditis brenneri</name>
    <name type="common">Nematode worm</name>
    <dbReference type="NCBI Taxonomy" id="135651"/>
    <lineage>
        <taxon>Eukaryota</taxon>
        <taxon>Metazoa</taxon>
        <taxon>Ecdysozoa</taxon>
        <taxon>Nematoda</taxon>
        <taxon>Chromadorea</taxon>
        <taxon>Rhabditida</taxon>
        <taxon>Rhabditina</taxon>
        <taxon>Rhabditomorpha</taxon>
        <taxon>Rhabditoidea</taxon>
        <taxon>Rhabditidae</taxon>
        <taxon>Peloderinae</taxon>
        <taxon>Caenorhabditis</taxon>
    </lineage>
</organism>
<sequence>MDATHFYEPKKSWVQIAERWKECGVGVTKDEEIRKEDLGKCLLWLDIGPVTKKSVGPEPKNPAQRGARAVTTGRIKKGVKKRSERRTRHQILDHPAQFVTAPIPHNHRNTIKIEIEAPGYKDTPYHYDPQLDHLDTSMPILSPYPGAYEAITAAPQINPIVFEAHPGFHQNSFAETSGLFPTQNAPLFEPTIFEAHPPTHQNHFPIFDECMVPYVEEEVTIALEENNSKEQAAQSNSIPPFLRDLGIDLGVYLYDPQSLEPAPQFKRRPGNSYNLYRAQWRKLGKIPVISFRKLPDEEWRLLEKAKVTLDELQKDQIKKGLIRIEGPRKSRMMVKMESN</sequence>
<evidence type="ECO:0000256" key="1">
    <source>
        <dbReference type="SAM" id="MobiDB-lite"/>
    </source>
</evidence>